<evidence type="ECO:0000313" key="2">
    <source>
        <dbReference type="EMBL" id="QDH24867.1"/>
    </source>
</evidence>
<protein>
    <submittedName>
        <fullName evidence="2">Uncharacterized protein</fullName>
    </submittedName>
</protein>
<name>A0A4Y6V8Q7_9PROT</name>
<sequence>MCVSEELFPGFTDLLQGWVLKKGPARAPQRVAESDVEDLAKASIDTLRQRVTGEAGADWGSLQALTDGWLVQRQKGEKPSPLGEEDFRFLVTFVLEGLSAPRQKAIQLSPLEEVEQESAVTSGDESQIAQEDPFKFAREHLARAL</sequence>
<reference evidence="2 3" key="1">
    <citation type="submission" date="2018-09" db="EMBL/GenBank/DDBJ databases">
        <title>The complete genome sequence of Neokomagataea tanensis NBRC 106556(T).</title>
        <authorList>
            <person name="Chua K.-O."/>
            <person name="See-Too W.-S."/>
            <person name="Hong K.-W."/>
            <person name="Yin W.-F."/>
            <person name="Chan K.-G."/>
        </authorList>
    </citation>
    <scope>NUCLEOTIDE SEQUENCE [LARGE SCALE GENOMIC DNA]</scope>
    <source>
        <strain evidence="3">AH13 \ NBRC 106556</strain>
    </source>
</reference>
<gene>
    <name evidence="2" type="ORF">D5366_06145</name>
</gene>
<feature type="region of interest" description="Disordered" evidence="1">
    <location>
        <begin position="112"/>
        <end position="132"/>
    </location>
</feature>
<organism evidence="2 3">
    <name type="scientific">Neokomagataea tanensis</name>
    <dbReference type="NCBI Taxonomy" id="661191"/>
    <lineage>
        <taxon>Bacteria</taxon>
        <taxon>Pseudomonadati</taxon>
        <taxon>Pseudomonadota</taxon>
        <taxon>Alphaproteobacteria</taxon>
        <taxon>Acetobacterales</taxon>
        <taxon>Acetobacteraceae</taxon>
        <taxon>Neokomagataea</taxon>
    </lineage>
</organism>
<feature type="compositionally biased region" description="Polar residues" evidence="1">
    <location>
        <begin position="118"/>
        <end position="129"/>
    </location>
</feature>
<proteinExistence type="predicted"/>
<keyword evidence="3" id="KW-1185">Reference proteome</keyword>
<dbReference type="EMBL" id="CP032485">
    <property type="protein sequence ID" value="QDH24867.1"/>
    <property type="molecule type" value="Genomic_DNA"/>
</dbReference>
<evidence type="ECO:0000256" key="1">
    <source>
        <dbReference type="SAM" id="MobiDB-lite"/>
    </source>
</evidence>
<dbReference type="KEGG" id="ntn:D5366_06145"/>
<accession>A0A4Y6V8Q7</accession>
<evidence type="ECO:0000313" key="3">
    <source>
        <dbReference type="Proteomes" id="UP000317214"/>
    </source>
</evidence>
<dbReference type="AlphaFoldDB" id="A0A4Y6V8Q7"/>
<dbReference type="Proteomes" id="UP000317214">
    <property type="component" value="Chromosome"/>
</dbReference>